<accession>A0AAJ5V1R2</accession>
<dbReference type="EMBL" id="CP118677">
    <property type="protein sequence ID" value="WEA19414.1"/>
    <property type="molecule type" value="Genomic_DNA"/>
</dbReference>
<dbReference type="RefSeq" id="WP_192440769.1">
    <property type="nucleotide sequence ID" value="NZ_CP118677.1"/>
</dbReference>
<protein>
    <submittedName>
        <fullName evidence="1">Uncharacterized protein</fullName>
    </submittedName>
</protein>
<name>A0AAJ5V1R2_9PSED</name>
<evidence type="ECO:0000313" key="1">
    <source>
        <dbReference type="EMBL" id="WEA19414.1"/>
    </source>
</evidence>
<proteinExistence type="predicted"/>
<evidence type="ECO:0000313" key="2">
    <source>
        <dbReference type="Proteomes" id="UP001217631"/>
    </source>
</evidence>
<organism evidence="1 2">
    <name type="scientific">Pseudomonas juntendi</name>
    <dbReference type="NCBI Taxonomy" id="2666183"/>
    <lineage>
        <taxon>Bacteria</taxon>
        <taxon>Pseudomonadati</taxon>
        <taxon>Pseudomonadota</taxon>
        <taxon>Gammaproteobacteria</taxon>
        <taxon>Pseudomonadales</taxon>
        <taxon>Pseudomonadaceae</taxon>
        <taxon>Pseudomonas</taxon>
    </lineage>
</organism>
<dbReference type="Proteomes" id="UP001217631">
    <property type="component" value="Chromosome"/>
</dbReference>
<dbReference type="AlphaFoldDB" id="A0AAJ5V1R2"/>
<gene>
    <name evidence="1" type="ORF">PWA60_19345</name>
</gene>
<sequence>MQDYNSPHLDAPRPSGTFDKLKSAGLSMLLLIGAGFTFLQIHDSGYNKGKSETQTLIDTYKLRQEDAEKATKVAQQEVTSLKLELQRAVEKVIPRENTVADLAFIEKTLAEKSTRGISLSLSAGKTVSPFDDGLYISLERIDYLPPIHVATLTFGHPGKNNLRVENLAVGSITQYEGYEIRVMATSTFSIGLKIEKIKE</sequence>
<reference evidence="1" key="1">
    <citation type="submission" date="2023-02" db="EMBL/GenBank/DDBJ databases">
        <title>tmexCD-toprJ-like cluster.</title>
        <authorList>
            <person name="Gao X."/>
            <person name="Wang C."/>
            <person name="Liu J."/>
        </authorList>
    </citation>
    <scope>NUCLEOTIDE SEQUENCE</scope>
    <source>
        <strain evidence="1">GDW21C697WI</strain>
    </source>
</reference>